<keyword evidence="3" id="KW-0547">Nucleotide-binding</keyword>
<organism evidence="8 9">
    <name type="scientific">Paracoccus suum</name>
    <dbReference type="NCBI Taxonomy" id="2259340"/>
    <lineage>
        <taxon>Bacteria</taxon>
        <taxon>Pseudomonadati</taxon>
        <taxon>Pseudomonadota</taxon>
        <taxon>Alphaproteobacteria</taxon>
        <taxon>Rhodobacterales</taxon>
        <taxon>Paracoccaceae</taxon>
        <taxon>Paracoccus</taxon>
    </lineage>
</organism>
<evidence type="ECO:0000256" key="2">
    <source>
        <dbReference type="ARBA" id="ARBA00022679"/>
    </source>
</evidence>
<reference evidence="9" key="1">
    <citation type="submission" date="2018-07" db="EMBL/GenBank/DDBJ databases">
        <title>Genome sequencing of Paracoccus sp. SC2-6.</title>
        <authorList>
            <person name="Heo J."/>
            <person name="Kim S.-J."/>
            <person name="Kwon S.-W."/>
        </authorList>
    </citation>
    <scope>NUCLEOTIDE SEQUENCE [LARGE SCALE GENOMIC DNA]</scope>
    <source>
        <strain evidence="9">SC2-6</strain>
    </source>
</reference>
<gene>
    <name evidence="8" type="ORF">DRW48_15775</name>
</gene>
<accession>A0A344PNI5</accession>
<dbReference type="PIRSF" id="PIRSF000535">
    <property type="entry name" value="1PFK/6PFK/LacC"/>
    <property type="match status" value="1"/>
</dbReference>
<evidence type="ECO:0000313" key="9">
    <source>
        <dbReference type="Proteomes" id="UP000252023"/>
    </source>
</evidence>
<dbReference type="InterPro" id="IPR011611">
    <property type="entry name" value="PfkB_dom"/>
</dbReference>
<dbReference type="Pfam" id="PF00294">
    <property type="entry name" value="PfkB"/>
    <property type="match status" value="1"/>
</dbReference>
<dbReference type="Gene3D" id="3.40.1190.20">
    <property type="match status" value="1"/>
</dbReference>
<dbReference type="PANTHER" id="PTHR46566:SF2">
    <property type="entry name" value="ATP-DEPENDENT 6-PHOSPHOFRUCTOKINASE ISOZYME 2"/>
    <property type="match status" value="1"/>
</dbReference>
<dbReference type="KEGG" id="pars:DRW48_15775"/>
<dbReference type="EMBL" id="CP030918">
    <property type="protein sequence ID" value="AXC50940.1"/>
    <property type="molecule type" value="Genomic_DNA"/>
</dbReference>
<keyword evidence="2 6" id="KW-0808">Transferase</keyword>
<dbReference type="Proteomes" id="UP000252023">
    <property type="component" value="Chromosome"/>
</dbReference>
<dbReference type="InterPro" id="IPR017583">
    <property type="entry name" value="Tagatose/fructose_Pkinase"/>
</dbReference>
<dbReference type="NCBIfam" id="TIGR03168">
    <property type="entry name" value="1-PFK"/>
    <property type="match status" value="1"/>
</dbReference>
<evidence type="ECO:0000256" key="6">
    <source>
        <dbReference type="PIRNR" id="PIRNR000535"/>
    </source>
</evidence>
<protein>
    <recommendedName>
        <fullName evidence="6">Phosphofructokinase</fullName>
    </recommendedName>
</protein>
<dbReference type="GO" id="GO:0003872">
    <property type="term" value="F:6-phosphofructokinase activity"/>
    <property type="evidence" value="ECO:0007669"/>
    <property type="project" value="TreeGrafter"/>
</dbReference>
<dbReference type="GO" id="GO:0005524">
    <property type="term" value="F:ATP binding"/>
    <property type="evidence" value="ECO:0007669"/>
    <property type="project" value="UniProtKB-KW"/>
</dbReference>
<sequence>MTIGGLGGPGQGGPQTPILTVTLNPAFDLATRIDRVIPDIKLRCAAPLADPGGGGINVSRAIARLGGDSRAAVSLGGPTGARMSALLAEGGIATVTLPAPGETRLSLAVTEELTGQQFRFMLPGPDWTQPDAEAAIAAVVAVAGHGGMVVLSGSTPPGIGADIAARLARALPAGAGLTVDTSGAALADVAAARTRLAVLRMDGEEAEALAGRPLLSREASAGFAAQLVADGAAEVVMVARGGDGNILASAEGVWHAEALRVQIVSRVGAGDSFVAGYTLARARGEGLPQALAWAAACASATCMSPATELCRLEDVIALHAAGSVTRMA</sequence>
<keyword evidence="4 8" id="KW-0418">Kinase</keyword>
<evidence type="ECO:0000256" key="1">
    <source>
        <dbReference type="ARBA" id="ARBA00010688"/>
    </source>
</evidence>
<evidence type="ECO:0000259" key="7">
    <source>
        <dbReference type="Pfam" id="PF00294"/>
    </source>
</evidence>
<evidence type="ECO:0000256" key="5">
    <source>
        <dbReference type="ARBA" id="ARBA00022840"/>
    </source>
</evidence>
<proteinExistence type="inferred from homology"/>
<dbReference type="OrthoDB" id="9801219at2"/>
<comment type="similarity">
    <text evidence="1 6">Belongs to the carbohydrate kinase PfkB family.</text>
</comment>
<dbReference type="PANTHER" id="PTHR46566">
    <property type="entry name" value="1-PHOSPHOFRUCTOKINASE-RELATED"/>
    <property type="match status" value="1"/>
</dbReference>
<keyword evidence="5" id="KW-0067">ATP-binding</keyword>
<dbReference type="SUPFAM" id="SSF53613">
    <property type="entry name" value="Ribokinase-like"/>
    <property type="match status" value="1"/>
</dbReference>
<evidence type="ECO:0000313" key="8">
    <source>
        <dbReference type="EMBL" id="AXC50940.1"/>
    </source>
</evidence>
<dbReference type="InterPro" id="IPR002173">
    <property type="entry name" value="Carboh/pur_kinase_PfkB_CS"/>
</dbReference>
<evidence type="ECO:0000256" key="3">
    <source>
        <dbReference type="ARBA" id="ARBA00022741"/>
    </source>
</evidence>
<dbReference type="InterPro" id="IPR029056">
    <property type="entry name" value="Ribokinase-like"/>
</dbReference>
<feature type="domain" description="Carbohydrate kinase PfkB" evidence="7">
    <location>
        <begin position="24"/>
        <end position="310"/>
    </location>
</feature>
<dbReference type="PROSITE" id="PS00583">
    <property type="entry name" value="PFKB_KINASES_1"/>
    <property type="match status" value="1"/>
</dbReference>
<name>A0A344PNI5_9RHOB</name>
<evidence type="ECO:0000256" key="4">
    <source>
        <dbReference type="ARBA" id="ARBA00022777"/>
    </source>
</evidence>
<dbReference type="GO" id="GO:0005829">
    <property type="term" value="C:cytosol"/>
    <property type="evidence" value="ECO:0007669"/>
    <property type="project" value="TreeGrafter"/>
</dbReference>
<dbReference type="RefSeq" id="WP_114077228.1">
    <property type="nucleotide sequence ID" value="NZ_CP030918.1"/>
</dbReference>
<keyword evidence="9" id="KW-1185">Reference proteome</keyword>
<dbReference type="AlphaFoldDB" id="A0A344PNI5"/>